<keyword evidence="3" id="KW-1185">Reference proteome</keyword>
<evidence type="ECO:0000259" key="1">
    <source>
        <dbReference type="PROSITE" id="PS50075"/>
    </source>
</evidence>
<comment type="caution">
    <text evidence="2">The sequence shown here is derived from an EMBL/GenBank/DDBJ whole genome shotgun (WGS) entry which is preliminary data.</text>
</comment>
<dbReference type="Proteomes" id="UP000294752">
    <property type="component" value="Unassembled WGS sequence"/>
</dbReference>
<dbReference type="Pfam" id="PF00550">
    <property type="entry name" value="PP-binding"/>
    <property type="match status" value="1"/>
</dbReference>
<proteinExistence type="predicted"/>
<protein>
    <submittedName>
        <fullName evidence="2">Acyl carrier protein</fullName>
    </submittedName>
</protein>
<dbReference type="RefSeq" id="WP_133640192.1">
    <property type="nucleotide sequence ID" value="NZ_SNZV01000004.1"/>
</dbReference>
<evidence type="ECO:0000313" key="3">
    <source>
        <dbReference type="Proteomes" id="UP000294752"/>
    </source>
</evidence>
<accession>A0A4R7D1G5</accession>
<reference evidence="2 3" key="1">
    <citation type="submission" date="2019-03" db="EMBL/GenBank/DDBJ databases">
        <title>Genomic Encyclopedia of Type Strains, Phase III (KMG-III): the genomes of soil and plant-associated and newly described type strains.</title>
        <authorList>
            <person name="Whitman W."/>
        </authorList>
    </citation>
    <scope>NUCLEOTIDE SEQUENCE [LARGE SCALE GENOMIC DNA]</scope>
    <source>
        <strain evidence="2 3">CGMCC 1.12801</strain>
    </source>
</reference>
<dbReference type="InterPro" id="IPR009081">
    <property type="entry name" value="PP-bd_ACP"/>
</dbReference>
<dbReference type="OrthoDB" id="1495744at2"/>
<sequence length="88" mass="10036">MDTNTEFNEKIAKVLSAILGREVHADSLNDDTDLIDGVGLNSLDFLQFILKLENEFDVEIDIEKLELRYFKKMRDLKSFIAEAQGTAL</sequence>
<dbReference type="Gene3D" id="1.10.1200.10">
    <property type="entry name" value="ACP-like"/>
    <property type="match status" value="1"/>
</dbReference>
<evidence type="ECO:0000313" key="2">
    <source>
        <dbReference type="EMBL" id="TDS13891.1"/>
    </source>
</evidence>
<dbReference type="PROSITE" id="PS50075">
    <property type="entry name" value="CARRIER"/>
    <property type="match status" value="1"/>
</dbReference>
<gene>
    <name evidence="2" type="ORF">B0I21_104217</name>
</gene>
<feature type="domain" description="Carrier" evidence="1">
    <location>
        <begin position="5"/>
        <end position="84"/>
    </location>
</feature>
<dbReference type="InterPro" id="IPR036736">
    <property type="entry name" value="ACP-like_sf"/>
</dbReference>
<organism evidence="2 3">
    <name type="scientific">Sphingobacterium paludis</name>
    <dbReference type="NCBI Taxonomy" id="1476465"/>
    <lineage>
        <taxon>Bacteria</taxon>
        <taxon>Pseudomonadati</taxon>
        <taxon>Bacteroidota</taxon>
        <taxon>Sphingobacteriia</taxon>
        <taxon>Sphingobacteriales</taxon>
        <taxon>Sphingobacteriaceae</taxon>
        <taxon>Sphingobacterium</taxon>
    </lineage>
</organism>
<dbReference type="SUPFAM" id="SSF47336">
    <property type="entry name" value="ACP-like"/>
    <property type="match status" value="1"/>
</dbReference>
<name>A0A4R7D1G5_9SPHI</name>
<dbReference type="EMBL" id="SNZV01000004">
    <property type="protein sequence ID" value="TDS13891.1"/>
    <property type="molecule type" value="Genomic_DNA"/>
</dbReference>
<dbReference type="AlphaFoldDB" id="A0A4R7D1G5"/>